<accession>A0A0A9B601</accession>
<reference evidence="2" key="1">
    <citation type="submission" date="2014-09" db="EMBL/GenBank/DDBJ databases">
        <authorList>
            <person name="Magalhaes I.L.F."/>
            <person name="Oliveira U."/>
            <person name="Santos F.R."/>
            <person name="Vidigal T.H.D.A."/>
            <person name="Brescovit A.D."/>
            <person name="Santos A.J."/>
        </authorList>
    </citation>
    <scope>NUCLEOTIDE SEQUENCE</scope>
    <source>
        <tissue evidence="2">Shoot tissue taken approximately 20 cm above the soil surface</tissue>
    </source>
</reference>
<feature type="region of interest" description="Disordered" evidence="1">
    <location>
        <begin position="1"/>
        <end position="25"/>
    </location>
</feature>
<dbReference type="EMBL" id="GBRH01240332">
    <property type="protein sequence ID" value="JAD57563.1"/>
    <property type="molecule type" value="Transcribed_RNA"/>
</dbReference>
<evidence type="ECO:0000256" key="1">
    <source>
        <dbReference type="SAM" id="MobiDB-lite"/>
    </source>
</evidence>
<sequence>MEAIPAPEVPLQRAAEAEGEGELAA</sequence>
<name>A0A0A9B601_ARUDO</name>
<organism evidence="2">
    <name type="scientific">Arundo donax</name>
    <name type="common">Giant reed</name>
    <name type="synonym">Donax arundinaceus</name>
    <dbReference type="NCBI Taxonomy" id="35708"/>
    <lineage>
        <taxon>Eukaryota</taxon>
        <taxon>Viridiplantae</taxon>
        <taxon>Streptophyta</taxon>
        <taxon>Embryophyta</taxon>
        <taxon>Tracheophyta</taxon>
        <taxon>Spermatophyta</taxon>
        <taxon>Magnoliopsida</taxon>
        <taxon>Liliopsida</taxon>
        <taxon>Poales</taxon>
        <taxon>Poaceae</taxon>
        <taxon>PACMAD clade</taxon>
        <taxon>Arundinoideae</taxon>
        <taxon>Arundineae</taxon>
        <taxon>Arundo</taxon>
    </lineage>
</organism>
<proteinExistence type="predicted"/>
<reference evidence="2" key="2">
    <citation type="journal article" date="2015" name="Data Brief">
        <title>Shoot transcriptome of the giant reed, Arundo donax.</title>
        <authorList>
            <person name="Barrero R.A."/>
            <person name="Guerrero F.D."/>
            <person name="Moolhuijzen P."/>
            <person name="Goolsby J.A."/>
            <person name="Tidwell J."/>
            <person name="Bellgard S.E."/>
            <person name="Bellgard M.I."/>
        </authorList>
    </citation>
    <scope>NUCLEOTIDE SEQUENCE</scope>
    <source>
        <tissue evidence="2">Shoot tissue taken approximately 20 cm above the soil surface</tissue>
    </source>
</reference>
<dbReference type="AlphaFoldDB" id="A0A0A9B601"/>
<evidence type="ECO:0000313" key="2">
    <source>
        <dbReference type="EMBL" id="JAD57563.1"/>
    </source>
</evidence>
<protein>
    <submittedName>
        <fullName evidence="2">Uncharacterized protein</fullName>
    </submittedName>
</protein>